<dbReference type="Proteomes" id="UP000672097">
    <property type="component" value="Unassembled WGS sequence"/>
</dbReference>
<dbReference type="Gene3D" id="2.40.10.220">
    <property type="entry name" value="predicted glycosyltransferase like domains"/>
    <property type="match status" value="1"/>
</dbReference>
<keyword evidence="4" id="KW-1185">Reference proteome</keyword>
<comment type="caution">
    <text evidence="3">The sequence shown here is derived from an EMBL/GenBank/DDBJ whole genome shotgun (WGS) entry which is preliminary data.</text>
</comment>
<feature type="domain" description="Type III secretion system flagellar brake protein YcgR PilZN" evidence="2">
    <location>
        <begin position="4"/>
        <end position="104"/>
    </location>
</feature>
<dbReference type="EMBL" id="JAGQDG010000004">
    <property type="protein sequence ID" value="MBQ0935900.1"/>
    <property type="molecule type" value="Genomic_DNA"/>
</dbReference>
<keyword evidence="3" id="KW-0966">Cell projection</keyword>
<evidence type="ECO:0000313" key="3">
    <source>
        <dbReference type="EMBL" id="MBQ0935900.1"/>
    </source>
</evidence>
<keyword evidence="3" id="KW-0969">Cilium</keyword>
<keyword evidence="3" id="KW-0282">Flagellum</keyword>
<protein>
    <submittedName>
        <fullName evidence="3">Flagellar brake protein</fullName>
    </submittedName>
</protein>
<sequence>MTGMAQIRSLLKSVMDRNIPVIISGSDGSAHTAQLWAVDSNREKISFSADLLSPSIHRLIEADEAVAVCYLEQVKLQFDVYDRMLVHGNQSCVMQAMMPREMFRFQRRNAYRVRTLERTAPTATFRHPAMPDVQLELRVLDLSAGGCALFMPNDLPPVEPGSLINGITVELDSDTEIKASLLIHHITSVQPQAQGVRLGCELLNLDTDAQRVLLHYIDQTQKRRRMMSLD</sequence>
<reference evidence="3 4" key="1">
    <citation type="submission" date="2021-04" db="EMBL/GenBank/DDBJ databases">
        <title>The genome sequence of type strain Ideonella paludis KCTC 32238.</title>
        <authorList>
            <person name="Liu Y."/>
        </authorList>
    </citation>
    <scope>NUCLEOTIDE SEQUENCE [LARGE SCALE GENOMIC DNA]</scope>
    <source>
        <strain evidence="3 4">KCTC 32238</strain>
    </source>
</reference>
<dbReference type="Pfam" id="PF07317">
    <property type="entry name" value="PilZN"/>
    <property type="match status" value="1"/>
</dbReference>
<feature type="domain" description="PilZ" evidence="1">
    <location>
        <begin position="106"/>
        <end position="218"/>
    </location>
</feature>
<dbReference type="InterPro" id="IPR009875">
    <property type="entry name" value="PilZ_domain"/>
</dbReference>
<proteinExistence type="predicted"/>
<dbReference type="Pfam" id="PF07238">
    <property type="entry name" value="PilZ"/>
    <property type="match status" value="1"/>
</dbReference>
<dbReference type="SUPFAM" id="SSF141371">
    <property type="entry name" value="PilZ domain-like"/>
    <property type="match status" value="1"/>
</dbReference>
<evidence type="ECO:0000259" key="1">
    <source>
        <dbReference type="Pfam" id="PF07238"/>
    </source>
</evidence>
<organism evidence="3 4">
    <name type="scientific">Ideonella paludis</name>
    <dbReference type="NCBI Taxonomy" id="1233411"/>
    <lineage>
        <taxon>Bacteria</taxon>
        <taxon>Pseudomonadati</taxon>
        <taxon>Pseudomonadota</taxon>
        <taxon>Betaproteobacteria</taxon>
        <taxon>Burkholderiales</taxon>
        <taxon>Sphaerotilaceae</taxon>
        <taxon>Ideonella</taxon>
    </lineage>
</organism>
<name>A0ABS5DXN0_9BURK</name>
<gene>
    <name evidence="3" type="ORF">KAK11_11235</name>
</gene>
<accession>A0ABS5DXN0</accession>
<evidence type="ECO:0000313" key="4">
    <source>
        <dbReference type="Proteomes" id="UP000672097"/>
    </source>
</evidence>
<dbReference type="InterPro" id="IPR009926">
    <property type="entry name" value="T3SS_YcgR_PilZN"/>
</dbReference>
<evidence type="ECO:0000259" key="2">
    <source>
        <dbReference type="Pfam" id="PF07317"/>
    </source>
</evidence>